<evidence type="ECO:0000313" key="2">
    <source>
        <dbReference type="EnsemblFungi" id="EJT72162"/>
    </source>
</evidence>
<dbReference type="HOGENOM" id="CLU_054623_1_0_1"/>
<accession>J3P688</accession>
<dbReference type="STRING" id="644352.J3P688"/>
<dbReference type="EMBL" id="GL385399">
    <property type="protein sequence ID" value="EJT72162.1"/>
    <property type="molecule type" value="Genomic_DNA"/>
</dbReference>
<dbReference type="GeneID" id="20349487"/>
<reference evidence="1" key="2">
    <citation type="submission" date="2010-07" db="EMBL/GenBank/DDBJ databases">
        <authorList>
            <consortium name="The Broad Institute Genome Sequencing Platform"/>
            <consortium name="Broad Institute Genome Sequencing Center for Infectious Disease"/>
            <person name="Ma L.-J."/>
            <person name="Dead R."/>
            <person name="Young S."/>
            <person name="Zeng Q."/>
            <person name="Koehrsen M."/>
            <person name="Alvarado L."/>
            <person name="Berlin A."/>
            <person name="Chapman S.B."/>
            <person name="Chen Z."/>
            <person name="Freedman E."/>
            <person name="Gellesch M."/>
            <person name="Goldberg J."/>
            <person name="Griggs A."/>
            <person name="Gujja S."/>
            <person name="Heilman E.R."/>
            <person name="Heiman D."/>
            <person name="Hepburn T."/>
            <person name="Howarth C."/>
            <person name="Jen D."/>
            <person name="Larson L."/>
            <person name="Mehta T."/>
            <person name="Neiman D."/>
            <person name="Pearson M."/>
            <person name="Roberts A."/>
            <person name="Saif S."/>
            <person name="Shea T."/>
            <person name="Shenoy N."/>
            <person name="Sisk P."/>
            <person name="Stolte C."/>
            <person name="Sykes S."/>
            <person name="Walk T."/>
            <person name="White J."/>
            <person name="Yandava C."/>
            <person name="Haas B."/>
            <person name="Nusbaum C."/>
            <person name="Birren B."/>
        </authorList>
    </citation>
    <scope>NUCLEOTIDE SEQUENCE</scope>
    <source>
        <strain evidence="1">R3-111a-1</strain>
    </source>
</reference>
<proteinExistence type="predicted"/>
<name>J3P688_GAET3</name>
<dbReference type="eggNOG" id="ENOG502SRFT">
    <property type="taxonomic scope" value="Eukaryota"/>
</dbReference>
<evidence type="ECO:0000313" key="3">
    <source>
        <dbReference type="Proteomes" id="UP000006039"/>
    </source>
</evidence>
<keyword evidence="3" id="KW-1185">Reference proteome</keyword>
<organism evidence="1">
    <name type="scientific">Gaeumannomyces tritici (strain R3-111a-1)</name>
    <name type="common">Wheat and barley take-all root rot fungus</name>
    <name type="synonym">Gaeumannomyces graminis var. tritici</name>
    <dbReference type="NCBI Taxonomy" id="644352"/>
    <lineage>
        <taxon>Eukaryota</taxon>
        <taxon>Fungi</taxon>
        <taxon>Dikarya</taxon>
        <taxon>Ascomycota</taxon>
        <taxon>Pezizomycotina</taxon>
        <taxon>Sordariomycetes</taxon>
        <taxon>Sordariomycetidae</taxon>
        <taxon>Magnaporthales</taxon>
        <taxon>Magnaporthaceae</taxon>
        <taxon>Gaeumannomyces</taxon>
    </lineage>
</organism>
<reference evidence="3" key="1">
    <citation type="submission" date="2010-07" db="EMBL/GenBank/DDBJ databases">
        <title>The genome sequence of Gaeumannomyces graminis var. tritici strain R3-111a-1.</title>
        <authorList>
            <consortium name="The Broad Institute Genome Sequencing Platform"/>
            <person name="Ma L.-J."/>
            <person name="Dead R."/>
            <person name="Young S."/>
            <person name="Zeng Q."/>
            <person name="Koehrsen M."/>
            <person name="Alvarado L."/>
            <person name="Berlin A."/>
            <person name="Chapman S.B."/>
            <person name="Chen Z."/>
            <person name="Freedman E."/>
            <person name="Gellesch M."/>
            <person name="Goldberg J."/>
            <person name="Griggs A."/>
            <person name="Gujja S."/>
            <person name="Heilman E.R."/>
            <person name="Heiman D."/>
            <person name="Hepburn T."/>
            <person name="Howarth C."/>
            <person name="Jen D."/>
            <person name="Larson L."/>
            <person name="Mehta T."/>
            <person name="Neiman D."/>
            <person name="Pearson M."/>
            <person name="Roberts A."/>
            <person name="Saif S."/>
            <person name="Shea T."/>
            <person name="Shenoy N."/>
            <person name="Sisk P."/>
            <person name="Stolte C."/>
            <person name="Sykes S."/>
            <person name="Walk T."/>
            <person name="White J."/>
            <person name="Yandava C."/>
            <person name="Haas B."/>
            <person name="Nusbaum C."/>
            <person name="Birren B."/>
        </authorList>
    </citation>
    <scope>NUCLEOTIDE SEQUENCE [LARGE SCALE GENOMIC DNA]</scope>
    <source>
        <strain evidence="3">R3-111a-1</strain>
    </source>
</reference>
<dbReference type="RefSeq" id="XP_009225136.1">
    <property type="nucleotide sequence ID" value="XM_009226872.1"/>
</dbReference>
<dbReference type="Proteomes" id="UP000006039">
    <property type="component" value="Unassembled WGS sequence"/>
</dbReference>
<reference evidence="2" key="4">
    <citation type="journal article" date="2015" name="G3 (Bethesda)">
        <title>Genome sequences of three phytopathogenic species of the Magnaporthaceae family of fungi.</title>
        <authorList>
            <person name="Okagaki L.H."/>
            <person name="Nunes C.C."/>
            <person name="Sailsbery J."/>
            <person name="Clay B."/>
            <person name="Brown D."/>
            <person name="John T."/>
            <person name="Oh Y."/>
            <person name="Young N."/>
            <person name="Fitzgerald M."/>
            <person name="Haas B.J."/>
            <person name="Zeng Q."/>
            <person name="Young S."/>
            <person name="Adiconis X."/>
            <person name="Fan L."/>
            <person name="Levin J.Z."/>
            <person name="Mitchell T.K."/>
            <person name="Okubara P.A."/>
            <person name="Farman M.L."/>
            <person name="Kohn L.M."/>
            <person name="Birren B."/>
            <person name="Ma L.-J."/>
            <person name="Dean R.A."/>
        </authorList>
    </citation>
    <scope>NUCLEOTIDE SEQUENCE</scope>
    <source>
        <strain evidence="2">R3-111a-1</strain>
    </source>
</reference>
<reference evidence="1" key="3">
    <citation type="submission" date="2010-09" db="EMBL/GenBank/DDBJ databases">
        <title>Annotation of Gaeumannomyces graminis var. tritici R3-111a-1.</title>
        <authorList>
            <consortium name="The Broad Institute Genome Sequencing Platform"/>
            <person name="Ma L.-J."/>
            <person name="Dead R."/>
            <person name="Young S.K."/>
            <person name="Zeng Q."/>
            <person name="Gargeya S."/>
            <person name="Fitzgerald M."/>
            <person name="Haas B."/>
            <person name="Abouelleil A."/>
            <person name="Alvarado L."/>
            <person name="Arachchi H.M."/>
            <person name="Berlin A."/>
            <person name="Brown A."/>
            <person name="Chapman S.B."/>
            <person name="Chen Z."/>
            <person name="Dunbar C."/>
            <person name="Freedman E."/>
            <person name="Gearin G."/>
            <person name="Gellesch M."/>
            <person name="Goldberg J."/>
            <person name="Griggs A."/>
            <person name="Gujja S."/>
            <person name="Heiman D."/>
            <person name="Howarth C."/>
            <person name="Larson L."/>
            <person name="Lui A."/>
            <person name="MacDonald P.J.P."/>
            <person name="Mehta T."/>
            <person name="Montmayeur A."/>
            <person name="Murphy C."/>
            <person name="Neiman D."/>
            <person name="Pearson M."/>
            <person name="Priest M."/>
            <person name="Roberts A."/>
            <person name="Saif S."/>
            <person name="Shea T."/>
            <person name="Shenoy N."/>
            <person name="Sisk P."/>
            <person name="Stolte C."/>
            <person name="Sykes S."/>
            <person name="Yandava C."/>
            <person name="Wortman J."/>
            <person name="Nusbaum C."/>
            <person name="Birren B."/>
        </authorList>
    </citation>
    <scope>NUCLEOTIDE SEQUENCE</scope>
    <source>
        <strain evidence="1">R3-111a-1</strain>
    </source>
</reference>
<evidence type="ECO:0000313" key="1">
    <source>
        <dbReference type="EMBL" id="EJT72162.1"/>
    </source>
</evidence>
<sequence length="353" mass="40116">MPDYDKSRELSIEILDEPHLETLKRAISNIISTQAAETVYAQVVDGLPLREALRGPRASDLPIKHPIRTCHSDLCLGVLEKVHEFRDAFQPEILKFDSSVLLAYQAAGLGSKAFNTRLIELVALAVHQIAVILFNLDTSLHKEDGVIEWVPPKDDWRYWDKHLNGPLPTLMYHLWYVDFEQYPEGAADMVGFWAENQILGGVALFDRRPETEGGEPGAVYWHPSRVGVTYRICKLRPDQTQKLLDFLLATEPQETTPLPILPGMENLSRVDPEEHIMETGIFRHSWERKKLPPPNATDLRLRDVHNLVDFPTAEDKAAASSRAYEAKYRGDLAEALGLEGEDLEREILRRDNL</sequence>
<dbReference type="VEuPathDB" id="FungiDB:GGTG_09029"/>
<dbReference type="OrthoDB" id="5346581at2759"/>
<gene>
    <name evidence="2" type="primary">20349487</name>
    <name evidence="1" type="ORF">GGTG_09029</name>
</gene>
<dbReference type="AlphaFoldDB" id="J3P688"/>
<protein>
    <submittedName>
        <fullName evidence="1 2">Uncharacterized protein</fullName>
    </submittedName>
</protein>
<dbReference type="EnsemblFungi" id="EJT72162">
    <property type="protein sequence ID" value="EJT72162"/>
    <property type="gene ID" value="GGTG_09029"/>
</dbReference>
<reference evidence="2" key="5">
    <citation type="submission" date="2018-04" db="UniProtKB">
        <authorList>
            <consortium name="EnsemblFungi"/>
        </authorList>
    </citation>
    <scope>IDENTIFICATION</scope>
    <source>
        <strain evidence="2">R3-111a-1</strain>
    </source>
</reference>